<organism evidence="2 3">
    <name type="scientific">Cytobacillus kochii</name>
    <dbReference type="NCBI Taxonomy" id="859143"/>
    <lineage>
        <taxon>Bacteria</taxon>
        <taxon>Bacillati</taxon>
        <taxon>Bacillota</taxon>
        <taxon>Bacilli</taxon>
        <taxon>Bacillales</taxon>
        <taxon>Bacillaceae</taxon>
        <taxon>Cytobacillus</taxon>
    </lineage>
</organism>
<feature type="transmembrane region" description="Helical" evidence="1">
    <location>
        <begin position="67"/>
        <end position="83"/>
    </location>
</feature>
<feature type="transmembrane region" description="Helical" evidence="1">
    <location>
        <begin position="122"/>
        <end position="140"/>
    </location>
</feature>
<dbReference type="AlphaFoldDB" id="A0A248TJD2"/>
<dbReference type="RefSeq" id="WP_095371898.1">
    <property type="nucleotide sequence ID" value="NZ_CM126253.1"/>
</dbReference>
<dbReference type="OrthoDB" id="1683771at2"/>
<keyword evidence="1" id="KW-0812">Transmembrane</keyword>
<protein>
    <submittedName>
        <fullName evidence="2">Uncharacterized protein</fullName>
    </submittedName>
</protein>
<proteinExistence type="predicted"/>
<gene>
    <name evidence="2" type="ORF">CKF48_13935</name>
</gene>
<evidence type="ECO:0000256" key="1">
    <source>
        <dbReference type="SAM" id="Phobius"/>
    </source>
</evidence>
<keyword evidence="1" id="KW-0472">Membrane</keyword>
<feature type="transmembrane region" description="Helical" evidence="1">
    <location>
        <begin position="6"/>
        <end position="22"/>
    </location>
</feature>
<evidence type="ECO:0000313" key="3">
    <source>
        <dbReference type="Proteomes" id="UP000215137"/>
    </source>
</evidence>
<accession>A0A248TJD2</accession>
<dbReference type="KEGG" id="bko:CKF48_13935"/>
<reference evidence="2 3" key="1">
    <citation type="submission" date="2017-08" db="EMBL/GenBank/DDBJ databases">
        <title>Complete Genome Sequence of Bacillus kochii Oregon-R-modENCODE STRAIN BDGP4, isolated from Drosophila melanogaster gut.</title>
        <authorList>
            <person name="Wan K.H."/>
            <person name="Yu C."/>
            <person name="Park S."/>
            <person name="Hammonds A.S."/>
            <person name="Booth B.W."/>
            <person name="Celniker S.E."/>
        </authorList>
    </citation>
    <scope>NUCLEOTIDE SEQUENCE [LARGE SCALE GENOMIC DNA]</scope>
    <source>
        <strain evidence="2 3">BDGP4</strain>
    </source>
</reference>
<keyword evidence="1" id="KW-1133">Transmembrane helix</keyword>
<dbReference type="GeneID" id="97217786"/>
<name>A0A248TJD2_9BACI</name>
<dbReference type="EMBL" id="CP022983">
    <property type="protein sequence ID" value="ASV68328.1"/>
    <property type="molecule type" value="Genomic_DNA"/>
</dbReference>
<sequence length="150" mass="17903">MFTHIFLWTMLILPWFFLLFLDTKRVKSFIPGGLVSALLLTIVFQLYQRYHLVEVVQTIFPLTNTTPFVYGLYIVLPTIFLYFTFGNFWIYITINTISDAVFSFGIMNLYEYFGIYKMDDSIHIIIFITCIICASLIYLFQKWQYIDPYK</sequence>
<feature type="transmembrane region" description="Helical" evidence="1">
    <location>
        <begin position="29"/>
        <end position="47"/>
    </location>
</feature>
<keyword evidence="3" id="KW-1185">Reference proteome</keyword>
<dbReference type="Proteomes" id="UP000215137">
    <property type="component" value="Chromosome"/>
</dbReference>
<feature type="transmembrane region" description="Helical" evidence="1">
    <location>
        <begin position="88"/>
        <end position="110"/>
    </location>
</feature>
<evidence type="ECO:0000313" key="2">
    <source>
        <dbReference type="EMBL" id="ASV68328.1"/>
    </source>
</evidence>